<dbReference type="InterPro" id="IPR011764">
    <property type="entry name" value="Biotin_carboxylation_dom"/>
</dbReference>
<dbReference type="Pfam" id="PF02785">
    <property type="entry name" value="Biotin_carb_C"/>
    <property type="match status" value="1"/>
</dbReference>
<dbReference type="InterPro" id="IPR011763">
    <property type="entry name" value="COA_CT_C"/>
</dbReference>
<reference evidence="10 11" key="1">
    <citation type="submission" date="2018-03" db="EMBL/GenBank/DDBJ databases">
        <title>Genomic Encyclopedia of Archaeal and Bacterial Type Strains, Phase II (KMG-II): from individual species to whole genera.</title>
        <authorList>
            <person name="Goeker M."/>
        </authorList>
    </citation>
    <scope>NUCLEOTIDE SEQUENCE [LARGE SCALE GENOMIC DNA]</scope>
    <source>
        <strain evidence="10 11">DSM 100065</strain>
    </source>
</reference>
<comment type="cofactor">
    <cofactor evidence="1">
        <name>biotin</name>
        <dbReference type="ChEBI" id="CHEBI:57586"/>
    </cofactor>
</comment>
<evidence type="ECO:0000256" key="1">
    <source>
        <dbReference type="ARBA" id="ARBA00001953"/>
    </source>
</evidence>
<name>A0A2T0ZWT1_9ACTN</name>
<dbReference type="Pfam" id="PF00364">
    <property type="entry name" value="Biotin_lipoyl"/>
    <property type="match status" value="1"/>
</dbReference>
<dbReference type="SMART" id="SM00878">
    <property type="entry name" value="Biotin_carb_C"/>
    <property type="match status" value="1"/>
</dbReference>
<dbReference type="InterPro" id="IPR011761">
    <property type="entry name" value="ATP-grasp"/>
</dbReference>
<dbReference type="GO" id="GO:0005524">
    <property type="term" value="F:ATP binding"/>
    <property type="evidence" value="ECO:0007669"/>
    <property type="project" value="UniProtKB-UniRule"/>
</dbReference>
<dbReference type="PROSITE" id="PS50975">
    <property type="entry name" value="ATP_GRASP"/>
    <property type="match status" value="1"/>
</dbReference>
<dbReference type="AlphaFoldDB" id="A0A2T0ZWT1"/>
<dbReference type="PANTHER" id="PTHR48095:SF5">
    <property type="entry name" value="BLL7292 PROTEIN"/>
    <property type="match status" value="1"/>
</dbReference>
<dbReference type="PROSITE" id="PS50989">
    <property type="entry name" value="COA_CT_CTER"/>
    <property type="match status" value="1"/>
</dbReference>
<dbReference type="InterPro" id="IPR005482">
    <property type="entry name" value="Biotin_COase_C"/>
</dbReference>
<organism evidence="10 11">
    <name type="scientific">Antricoccus suffuscus</name>
    <dbReference type="NCBI Taxonomy" id="1629062"/>
    <lineage>
        <taxon>Bacteria</taxon>
        <taxon>Bacillati</taxon>
        <taxon>Actinomycetota</taxon>
        <taxon>Actinomycetes</taxon>
        <taxon>Geodermatophilales</taxon>
        <taxon>Antricoccaceae</taxon>
        <taxon>Antricoccus</taxon>
    </lineage>
</organism>
<evidence type="ECO:0000259" key="7">
    <source>
        <dbReference type="PROSITE" id="PS50975"/>
    </source>
</evidence>
<dbReference type="GO" id="GO:0046872">
    <property type="term" value="F:metal ion binding"/>
    <property type="evidence" value="ECO:0007669"/>
    <property type="project" value="InterPro"/>
</dbReference>
<dbReference type="InterPro" id="IPR005479">
    <property type="entry name" value="CPAse_ATP-bd"/>
</dbReference>
<dbReference type="InterPro" id="IPR029045">
    <property type="entry name" value="ClpP/crotonase-like_dom_sf"/>
</dbReference>
<dbReference type="SUPFAM" id="SSF52096">
    <property type="entry name" value="ClpP/crotonase"/>
    <property type="match status" value="2"/>
</dbReference>
<evidence type="ECO:0000259" key="8">
    <source>
        <dbReference type="PROSITE" id="PS50979"/>
    </source>
</evidence>
<protein>
    <submittedName>
        <fullName evidence="10">Biotin-dependent enzyme</fullName>
    </submittedName>
</protein>
<dbReference type="InterPro" id="IPR034733">
    <property type="entry name" value="AcCoA_carboxyl_beta"/>
</dbReference>
<dbReference type="PROSITE" id="PS50968">
    <property type="entry name" value="BIOTINYL_LIPOYL"/>
    <property type="match status" value="1"/>
</dbReference>
<accession>A0A2T0ZWT1</accession>
<feature type="domain" description="Lipoyl-binding" evidence="6">
    <location>
        <begin position="468"/>
        <end position="548"/>
    </location>
</feature>
<evidence type="ECO:0000256" key="4">
    <source>
        <dbReference type="ARBA" id="ARBA00022840"/>
    </source>
</evidence>
<dbReference type="PROSITE" id="PS50979">
    <property type="entry name" value="BC"/>
    <property type="match status" value="1"/>
</dbReference>
<dbReference type="InterPro" id="IPR005481">
    <property type="entry name" value="BC-like_N"/>
</dbReference>
<dbReference type="Gene3D" id="3.90.226.10">
    <property type="entry name" value="2-enoyl-CoA Hydratase, Chain A, domain 1"/>
    <property type="match status" value="2"/>
</dbReference>
<dbReference type="CDD" id="cd06850">
    <property type="entry name" value="biotinyl_domain"/>
    <property type="match status" value="1"/>
</dbReference>
<evidence type="ECO:0000256" key="5">
    <source>
        <dbReference type="PROSITE-ProRule" id="PRU00409"/>
    </source>
</evidence>
<dbReference type="Gene3D" id="2.40.50.100">
    <property type="match status" value="1"/>
</dbReference>
<dbReference type="SUPFAM" id="SSF52440">
    <property type="entry name" value="PreATP-grasp domain"/>
    <property type="match status" value="1"/>
</dbReference>
<keyword evidence="3 5" id="KW-0547">Nucleotide-binding</keyword>
<evidence type="ECO:0000313" key="11">
    <source>
        <dbReference type="Proteomes" id="UP000237752"/>
    </source>
</evidence>
<dbReference type="Gene3D" id="3.30.470.20">
    <property type="entry name" value="ATP-grasp fold, B domain"/>
    <property type="match status" value="1"/>
</dbReference>
<dbReference type="Proteomes" id="UP000237752">
    <property type="component" value="Unassembled WGS sequence"/>
</dbReference>
<dbReference type="InterPro" id="IPR051602">
    <property type="entry name" value="ACC_Biotin_Carboxylase"/>
</dbReference>
<gene>
    <name evidence="10" type="ORF">CLV47_114117</name>
</gene>
<keyword evidence="4 5" id="KW-0067">ATP-binding</keyword>
<dbReference type="OrthoDB" id="5166719at2"/>
<dbReference type="InterPro" id="IPR016185">
    <property type="entry name" value="PreATP-grasp_dom_sf"/>
</dbReference>
<dbReference type="InterPro" id="IPR011053">
    <property type="entry name" value="Single_hybrid_motif"/>
</dbReference>
<comment type="caution">
    <text evidence="10">The sequence shown here is derived from an EMBL/GenBank/DDBJ whole genome shotgun (WGS) entry which is preliminary data.</text>
</comment>
<evidence type="ECO:0000256" key="3">
    <source>
        <dbReference type="ARBA" id="ARBA00022741"/>
    </source>
</evidence>
<dbReference type="Pfam" id="PF01039">
    <property type="entry name" value="Carboxyl_trans"/>
    <property type="match status" value="1"/>
</dbReference>
<keyword evidence="11" id="KW-1185">Reference proteome</keyword>
<dbReference type="GO" id="GO:0016874">
    <property type="term" value="F:ligase activity"/>
    <property type="evidence" value="ECO:0007669"/>
    <property type="project" value="UniProtKB-KW"/>
</dbReference>
<dbReference type="SUPFAM" id="SSF51230">
    <property type="entry name" value="Single hybrid motif"/>
    <property type="match status" value="1"/>
</dbReference>
<evidence type="ECO:0000259" key="6">
    <source>
        <dbReference type="PROSITE" id="PS50968"/>
    </source>
</evidence>
<dbReference type="PANTHER" id="PTHR48095">
    <property type="entry name" value="PYRUVATE CARBOXYLASE SUBUNIT A"/>
    <property type="match status" value="1"/>
</dbReference>
<feature type="domain" description="Biotin carboxylation" evidence="8">
    <location>
        <begin position="1"/>
        <end position="448"/>
    </location>
</feature>
<evidence type="ECO:0000256" key="2">
    <source>
        <dbReference type="ARBA" id="ARBA00022598"/>
    </source>
</evidence>
<sequence>MAVLVGNRAEIAVRVIRALAALDIESVAVYADDDADAMHVGLADRAVALNGTGAAAYLDVDGLVAAAVAAGCDAIHPGYGFLSESAALARACSEAGLTFVGPSAQTLDLFGDKTRAREFAISVGARVLPGTNRATSLDEAREFMHDHGALMVKAIAGGGGRGVRRVLDEADLAEAFDRSASEALASFGSADLYVEKLITRARHIEVQIVGDGVDVVDLGERDCTIQRRHQKLVELAPSPFLDDAVRSEILASAKALAAGVKYQTLGTFEFLVDMDATDPATAVTFMEANPRVQVEHTVTEEVTGVDLVAAQIRIAFGARLEDVGLAKSLTPQGFAVQTRVNSESYDGTEVLPSSGELSVFDVPSGPGVRVDHAGYVGMATNPRYDSLLAKVITRAPSFDGAVRRNSRALREFVIDGLETNIAFLQAILASTEFTTGAASTAYVDADRDTLLASASQMGRVTGRATRVPASVEDTSIVSADSVTSHLAGVVVSVEVTEGARVQVGMPLLVIEAMKMEHVITADRSGVAREITAQQGDAVRGGVSLLRIETEEHHDASGALSVQETTVDLDQIRPDLAEVIERHDIGLDERRPKSVARRRKTGHRTARENLADLCDDGSFVEYGALALAAQRQRRSVDDLIENTPADGLVCGTATVNADLVGEDNARAIVLSYDYTVLAGTQGLHNHQKTDRMFEMAERQDVPIVFYAEGGGGRPGDTDTSKVAWLDVMSFHTLGRLSGQVPSVGIVAGRCFAGNAAFLGCLDVVIATRDANIGMGGPAMIEGGGLGVVTPEQVGPTSVQTRNGVIDVLVEDEAEATAVAKKYLSYFQGATTDWTEPDARALRHVIPENRVRVYDIRNVVDGLADVDSVLELRRDFGIGMVTALIRIEGRPMGLIANNPAHLGGAIDAEAADKAARFLQLCDAHGLPVVSLCDTPGFMVGPESEEDATVRHFSRMFVCGANLTVPMGLVIVRKGYGLGAMAMSGGSFKAPEFAIAWPTGEIGAMGLEGAVRLGYRNEIEAISDPEEQKRYFDKMVDRYYEIGKGINAAAVFEIDDVIDPAATRRWIARAMPPVSPDRTRRTFVDTW</sequence>
<evidence type="ECO:0000313" key="10">
    <source>
        <dbReference type="EMBL" id="PRZ40819.1"/>
    </source>
</evidence>
<dbReference type="Pfam" id="PF00289">
    <property type="entry name" value="Biotin_carb_N"/>
    <property type="match status" value="1"/>
</dbReference>
<dbReference type="EMBL" id="PVUE01000014">
    <property type="protein sequence ID" value="PRZ40819.1"/>
    <property type="molecule type" value="Genomic_DNA"/>
</dbReference>
<dbReference type="InterPro" id="IPR000089">
    <property type="entry name" value="Biotin_lipoyl"/>
</dbReference>
<feature type="domain" description="CoA carboxyltransferase C-terminal" evidence="9">
    <location>
        <begin position="831"/>
        <end position="1084"/>
    </location>
</feature>
<dbReference type="Pfam" id="PF02786">
    <property type="entry name" value="CPSase_L_D2"/>
    <property type="match status" value="1"/>
</dbReference>
<evidence type="ECO:0000259" key="9">
    <source>
        <dbReference type="PROSITE" id="PS50989"/>
    </source>
</evidence>
<keyword evidence="2" id="KW-0436">Ligase</keyword>
<dbReference type="SUPFAM" id="SSF51246">
    <property type="entry name" value="Rudiment single hybrid motif"/>
    <property type="match status" value="1"/>
</dbReference>
<dbReference type="RefSeq" id="WP_106349988.1">
    <property type="nucleotide sequence ID" value="NZ_PVUE01000014.1"/>
</dbReference>
<feature type="domain" description="ATP-grasp" evidence="7">
    <location>
        <begin position="117"/>
        <end position="316"/>
    </location>
</feature>
<proteinExistence type="predicted"/>
<dbReference type="InterPro" id="IPR011054">
    <property type="entry name" value="Rudment_hybrid_motif"/>
</dbReference>
<dbReference type="SUPFAM" id="SSF56059">
    <property type="entry name" value="Glutathione synthetase ATP-binding domain-like"/>
    <property type="match status" value="1"/>
</dbReference>
<dbReference type="PROSITE" id="PS00867">
    <property type="entry name" value="CPSASE_2"/>
    <property type="match status" value="1"/>
</dbReference>